<reference evidence="1" key="1">
    <citation type="journal article" date="2014" name="Int. J. Syst. Evol. Microbiol.">
        <title>Complete genome sequence of Corynebacterium casei LMG S-19264T (=DSM 44701T), isolated from a smear-ripened cheese.</title>
        <authorList>
            <consortium name="US DOE Joint Genome Institute (JGI-PGF)"/>
            <person name="Walter F."/>
            <person name="Albersmeier A."/>
            <person name="Kalinowski J."/>
            <person name="Ruckert C."/>
        </authorList>
    </citation>
    <scope>NUCLEOTIDE SEQUENCE</scope>
    <source>
        <strain evidence="1">JCM 31311</strain>
    </source>
</reference>
<dbReference type="AlphaFoldDB" id="A0A918F0W3"/>
<dbReference type="EMBL" id="BMQL01000001">
    <property type="protein sequence ID" value="GGQ94853.1"/>
    <property type="molecule type" value="Genomic_DNA"/>
</dbReference>
<gene>
    <name evidence="1" type="ORF">GCM10008957_03860</name>
</gene>
<organism evidence="1 2">
    <name type="scientific">Deinococcus ruber</name>
    <dbReference type="NCBI Taxonomy" id="1848197"/>
    <lineage>
        <taxon>Bacteria</taxon>
        <taxon>Thermotogati</taxon>
        <taxon>Deinococcota</taxon>
        <taxon>Deinococci</taxon>
        <taxon>Deinococcales</taxon>
        <taxon>Deinococcaceae</taxon>
        <taxon>Deinococcus</taxon>
    </lineage>
</organism>
<name>A0A918F0W3_9DEIO</name>
<keyword evidence="2" id="KW-1185">Reference proteome</keyword>
<accession>A0A918F0W3</accession>
<sequence>MYETGGFYLGGEDGLHLHKQIERLESFIPSAVNDEPFSETLAGYSESGNYKYVGYFFSGYNTLNILKDNSDVYFIVFADASMKVFASAQITETDFRSLKYGLTADCNIFSKSKNSVAHFTATASELL</sequence>
<proteinExistence type="predicted"/>
<protein>
    <submittedName>
        <fullName evidence="1">Uncharacterized protein</fullName>
    </submittedName>
</protein>
<dbReference type="Proteomes" id="UP000603865">
    <property type="component" value="Unassembled WGS sequence"/>
</dbReference>
<reference evidence="1" key="2">
    <citation type="submission" date="2020-09" db="EMBL/GenBank/DDBJ databases">
        <authorList>
            <person name="Sun Q."/>
            <person name="Ohkuma M."/>
        </authorList>
    </citation>
    <scope>NUCLEOTIDE SEQUENCE</scope>
    <source>
        <strain evidence="1">JCM 31311</strain>
    </source>
</reference>
<comment type="caution">
    <text evidence="1">The sequence shown here is derived from an EMBL/GenBank/DDBJ whole genome shotgun (WGS) entry which is preliminary data.</text>
</comment>
<evidence type="ECO:0000313" key="2">
    <source>
        <dbReference type="Proteomes" id="UP000603865"/>
    </source>
</evidence>
<evidence type="ECO:0000313" key="1">
    <source>
        <dbReference type="EMBL" id="GGQ94853.1"/>
    </source>
</evidence>